<comment type="subcellular location">
    <subcellularLocation>
        <location evidence="1">Secreted</location>
    </subcellularLocation>
</comment>
<dbReference type="Pfam" id="PF02372">
    <property type="entry name" value="IL15"/>
    <property type="match status" value="1"/>
</dbReference>
<evidence type="ECO:0000313" key="11">
    <source>
        <dbReference type="EMBL" id="BAD69558.1"/>
    </source>
</evidence>
<gene>
    <name evidence="10 12 16 17" type="primary">il15l</name>
    <name evidence="11" type="synonym">IL-15_1</name>
    <name evidence="16" type="synonym">im:7142994</name>
    <name evidence="16" type="synonym">zgc:123044</name>
</gene>
<dbReference type="EMBL" id="BC162243">
    <property type="protein sequence ID" value="AAI62243.1"/>
    <property type="molecule type" value="mRNA"/>
</dbReference>
<keyword evidence="6" id="KW-1015">Disulfide bond</keyword>
<dbReference type="OrthoDB" id="8858214at2759"/>
<dbReference type="CTD" id="494451"/>
<evidence type="ECO:0000256" key="9">
    <source>
        <dbReference type="SAM" id="Phobius"/>
    </source>
</evidence>
<dbReference type="GO" id="GO:0005125">
    <property type="term" value="F:cytokine activity"/>
    <property type="evidence" value="ECO:0007669"/>
    <property type="project" value="UniProtKB-KW"/>
</dbReference>
<keyword evidence="9" id="KW-1133">Transmembrane helix</keyword>
<dbReference type="SMR" id="Q5W7F5"/>
<accession>A0A0R4ILL3</accession>
<name>Q5W7F5_DANRE</name>
<evidence type="ECO:0000313" key="17">
    <source>
        <dbReference type="ZFIN" id="ZDB-GENE-041111-173"/>
    </source>
</evidence>
<dbReference type="AlphaFoldDB" id="Q5W7F5"/>
<accession>Q5W7F5</accession>
<evidence type="ECO:0000313" key="14">
    <source>
        <dbReference type="Ensembl" id="ENSDARP00000148410"/>
    </source>
</evidence>
<dbReference type="PANTHER" id="PTHR14356">
    <property type="entry name" value="INTERLEUKIN-15-RELATED"/>
    <property type="match status" value="1"/>
</dbReference>
<reference evidence="16" key="14">
    <citation type="submission" date="2025-04" db="UniProtKB">
        <authorList>
            <consortium name="RefSeq"/>
        </authorList>
    </citation>
    <scope>IDENTIFICATION</scope>
</reference>
<reference evidence="16" key="6">
    <citation type="journal article" date="2013" name="Dev. Comp. Immunol.">
        <title>Gene expression profiling in live attenuated Edwardsiella tarda vaccine immunized and challenged zebrafish: insights into the basic mechanisms of protection seen in immunized fish.</title>
        <authorList>
            <person name="Yang D."/>
            <person name="Liu Q."/>
            <person name="Ni C."/>
            <person name="Li S."/>
            <person name="Wu H."/>
            <person name="Wang Q."/>
            <person name="Xiao J."/>
            <person name="Zhang Y."/>
        </authorList>
    </citation>
    <scope>NUCLEOTIDE SEQUENCE</scope>
</reference>
<dbReference type="InterPro" id="IPR009079">
    <property type="entry name" value="4_helix_cytokine-like_core"/>
</dbReference>
<reference evidence="14" key="11">
    <citation type="submission" date="2018-04" db="UniProtKB">
        <authorList>
            <consortium name="Ensembl"/>
        </authorList>
    </citation>
    <scope>IDENTIFICATION</scope>
    <source>
        <strain evidence="13">Tuebingen</strain>
    </source>
</reference>
<evidence type="ECO:0000256" key="1">
    <source>
        <dbReference type="ARBA" id="ARBA00004613"/>
    </source>
</evidence>
<evidence type="ECO:0000313" key="15">
    <source>
        <dbReference type="Proteomes" id="UP000000437"/>
    </source>
</evidence>
<keyword evidence="4" id="KW-0964">Secreted</keyword>
<dbReference type="Bgee" id="ENSDARG00000007743">
    <property type="expression patterns" value="Expressed in mature ovarian follicle and 19 other cell types or tissues"/>
</dbReference>
<reference evidence="12" key="5">
    <citation type="submission" date="2012-02" db="UniProtKB">
        <authorList>
            <consortium name="Ensembl"/>
        </authorList>
    </citation>
    <scope>IDENTIFICATION</scope>
    <source>
        <strain evidence="12">Tuebingen</strain>
    </source>
</reference>
<evidence type="ECO:0000313" key="12">
    <source>
        <dbReference type="Ensembl" id="ENSDARP00000062665"/>
    </source>
</evidence>
<keyword evidence="3 8" id="KW-0202">Cytokine</keyword>
<dbReference type="GO" id="GO:0005126">
    <property type="term" value="F:cytokine receptor binding"/>
    <property type="evidence" value="ECO:0007669"/>
    <property type="project" value="InterPro"/>
</dbReference>
<keyword evidence="9" id="KW-0472">Membrane</keyword>
<dbReference type="GO" id="GO:0005615">
    <property type="term" value="C:extracellular space"/>
    <property type="evidence" value="ECO:0007669"/>
    <property type="project" value="UniProtKB-KW"/>
</dbReference>
<feature type="transmembrane region" description="Helical" evidence="9">
    <location>
        <begin position="18"/>
        <end position="36"/>
    </location>
</feature>
<dbReference type="Ensembl" id="ENSDART00000185852.1">
    <property type="protein sequence ID" value="ENSDARP00000148410.1"/>
    <property type="gene ID" value="ENSDARG00000109605.1"/>
</dbReference>
<evidence type="ECO:0000256" key="6">
    <source>
        <dbReference type="ARBA" id="ARBA00023157"/>
    </source>
</evidence>
<evidence type="ECO:0000256" key="7">
    <source>
        <dbReference type="ARBA" id="ARBA00045924"/>
    </source>
</evidence>
<keyword evidence="9" id="KW-0812">Transmembrane</keyword>
<comment type="function">
    <text evidence="7">Cytokine with immunoregulatory activity. May promote the transition between innate and adaptive immunity. Induces the production of IgG(1) and IgG(3) in B-cells. Implicated in the generation and maintenance of T follicular helper (Tfh) cells and the formation of germinal-centers. Together with IL6, control the early generation of Tfh cells and are critical for an effective antibody response to acute viral infection. May play a role in proliferation and maturation of natural killer (NK) cells in synergy with IL15. May regulate proliferation of mature B- and T-cells in response to activating stimuli. In synergy with IL15 and IL18 stimulates interferon gamma production in T-cells and NK cells. During T-cell mediated immune response may inhibit dendritic cells (DC) activation and maturation.</text>
</comment>
<dbReference type="PANTHER" id="PTHR14356:SF2">
    <property type="entry name" value="INTERLEUKIN-21"/>
    <property type="match status" value="1"/>
</dbReference>
<sequence>MTNLLLRESWTFDMRTDLLYYSMLCTSLSLYLLIMLTRQIKSQSVCSRESVEMVKQIAAKLNNVENDCMMYTPTQANYKNCSKSTITCFAFEVSVLSVEIQVESLAFRQLQRILNRVTKRLQDEMEMKCPVCELYKEESTKTFLNTLQHILEQMNAERICAP</sequence>
<comment type="similarity">
    <text evidence="2 8">Belongs to the IL-15/IL-21 family.</text>
</comment>
<protein>
    <recommendedName>
        <fullName evidence="8">Interleukin</fullName>
    </recommendedName>
</protein>
<dbReference type="Ensembl" id="ENSDART00000062666.7">
    <property type="protein sequence ID" value="ENSDARP00000062665.5"/>
    <property type="gene ID" value="ENSDARG00000007743.10"/>
</dbReference>
<evidence type="ECO:0000313" key="10">
    <source>
        <dbReference type="EMBL" id="AAI62237.1"/>
    </source>
</evidence>
<evidence type="ECO:0000256" key="3">
    <source>
        <dbReference type="ARBA" id="ARBA00022514"/>
    </source>
</evidence>
<dbReference type="Ensembl" id="ENSDART00000163532.2">
    <property type="protein sequence ID" value="ENSDARP00000136823.2"/>
    <property type="gene ID" value="ENSDARG00000007743.10"/>
</dbReference>
<dbReference type="Gene3D" id="1.20.1250.70">
    <property type="entry name" value="Interleukin-15/Interleukin-21"/>
    <property type="match status" value="1"/>
</dbReference>
<evidence type="ECO:0000256" key="5">
    <source>
        <dbReference type="ARBA" id="ARBA00022729"/>
    </source>
</evidence>
<reference evidence="16" key="10">
    <citation type="journal article" date="2017" name="Sci. Rep.">
        <title>Zebrafish Caudal Haematopoietic Embryonic Stromal Tissue (CHEST) Cells Support Haematopoiesis.</title>
        <authorList>
            <person name="Wolf A."/>
            <person name="Aggio J."/>
            <person name="Campbell C."/>
            <person name="Wright F."/>
            <person name="Marquez G."/>
            <person name="Traver D."/>
            <person name="Stachura D.L."/>
        </authorList>
    </citation>
    <scope>NUCLEOTIDE SEQUENCE</scope>
</reference>
<reference evidence="16" key="12">
    <citation type="journal article" date="2019" name="Proc. Natl. Acad. Sci. U.S.A.">
        <title>Evolutionary transition from degenerate to nonredundant cytokine signaling networks supporting intrathymic T cell development.</title>
        <authorList>
            <person name="Lawir D.F."/>
            <person name="Hess I."/>
            <person name="Sikora K."/>
            <person name="Iwanami N."/>
            <person name="Siamishi I."/>
            <person name="Schorpp M."/>
            <person name="Boehm T."/>
        </authorList>
    </citation>
    <scope>NUCLEOTIDE SEQUENCE</scope>
</reference>
<reference evidence="11" key="1">
    <citation type="submission" date="2004-11" db="EMBL/GenBank/DDBJ databases">
        <authorList>
            <person name="Hama S."/>
            <person name="Ram S."/>
            <person name="Sakai M."/>
        </authorList>
    </citation>
    <scope>NUCLEOTIDE SEQUENCE</scope>
</reference>
<dbReference type="EMBL" id="AB194244">
    <property type="protein sequence ID" value="BAD69558.1"/>
    <property type="molecule type" value="mRNA"/>
</dbReference>
<accession>F6NLP7</accession>
<dbReference type="KEGG" id="dre:494451"/>
<dbReference type="RefSeq" id="NP_001009558.1">
    <property type="nucleotide sequence ID" value="NM_001009558.2"/>
</dbReference>
<dbReference type="AGR" id="ZFIN:ZDB-GENE-041111-173"/>
<accession>A0A8N7XJL8</accession>
<dbReference type="EMBL" id="CR626887">
    <property type="status" value="NOT_ANNOTATED_CDS"/>
    <property type="molecule type" value="Genomic_DNA"/>
</dbReference>
<dbReference type="STRING" id="7955.ENSDARP00000062665"/>
<dbReference type="ZFIN" id="ZDB-GENE-041111-173">
    <property type="gene designation" value="il15l"/>
</dbReference>
<keyword evidence="15" id="KW-1185">Reference proteome</keyword>
<evidence type="ECO:0000256" key="4">
    <source>
        <dbReference type="ARBA" id="ARBA00022525"/>
    </source>
</evidence>
<dbReference type="eggNOG" id="ENOG502SES1">
    <property type="taxonomic scope" value="Eukaryota"/>
</dbReference>
<dbReference type="InterPro" id="IPR003443">
    <property type="entry name" value="IL-15/IL-21_fam"/>
</dbReference>
<dbReference type="GeneID" id="494451"/>
<reference evidence="16" key="8">
    <citation type="journal article" date="2015" name="Exp. Hematol.">
        <title>Zebrafish embryonic stromal trunk (ZEST) cells support hematopoietic stem and progenitor cell (HSPC) proliferation, survival, and differentiation.</title>
        <authorList>
            <person name="Campbell C."/>
            <person name="Su T."/>
            <person name="Lau R.P."/>
            <person name="Shah A."/>
            <person name="Laurie P.C."/>
            <person name="Avalos B."/>
            <person name="Aggio J."/>
            <person name="Harris E."/>
            <person name="Traver D."/>
            <person name="Stachura D.L."/>
        </authorList>
    </citation>
    <scope>NUCLEOTIDE SEQUENCE</scope>
</reference>
<dbReference type="Proteomes" id="UP000000437">
    <property type="component" value="Chromosome 15"/>
</dbReference>
<reference evidence="11 16" key="3">
    <citation type="journal article" date="2007" name="Fish Shellfish Immunol.">
        <title>Characterization of an interleukin-15 like (IL-15L) gene from zebrafish (Danio rerio).</title>
        <authorList>
            <person name="Gunimaladevi I."/>
            <person name="Savan R."/>
            <person name="Sato K."/>
            <person name="Yamaguchi R."/>
            <person name="Sakai M."/>
        </authorList>
    </citation>
    <scope>NUCLEOTIDE SEQUENCE</scope>
</reference>
<evidence type="ECO:0000313" key="16">
    <source>
        <dbReference type="RefSeq" id="NP_001009558.1"/>
    </source>
</evidence>
<dbReference type="ExpressionAtlas" id="Q5W7F5">
    <property type="expression patterns" value="baseline"/>
</dbReference>
<reference evidence="10" key="4">
    <citation type="submission" date="2008-04" db="EMBL/GenBank/DDBJ databases">
        <authorList>
            <consortium name="NIH - Zebrafish Gene Collection (ZGC) project"/>
        </authorList>
    </citation>
    <scope>NUCLEOTIDE SEQUENCE [LARGE SCALE MRNA]</scope>
</reference>
<dbReference type="GeneTree" id="ENSGT00390000016264"/>
<proteinExistence type="evidence at transcript level"/>
<dbReference type="EMBL" id="AL935335">
    <property type="status" value="NOT_ANNOTATED_CDS"/>
    <property type="molecule type" value="Genomic_DNA"/>
</dbReference>
<dbReference type="SUPFAM" id="SSF47266">
    <property type="entry name" value="4-helical cytokines"/>
    <property type="match status" value="1"/>
</dbReference>
<reference evidence="16" key="2">
    <citation type="journal article" date="2006" name="Mol. Immunol.">
        <title>Two interleukin (IL)-15 homologues in fish from two distinct origins.</title>
        <authorList>
            <person name="Bei J.X."/>
            <person name="Suetake H."/>
            <person name="Araki K."/>
            <person name="Kikuchi K."/>
            <person name="Yoshiura Y."/>
            <person name="Lin H.R."/>
            <person name="Suzuki Y."/>
        </authorList>
    </citation>
    <scope>NUCLEOTIDE SEQUENCE</scope>
</reference>
<keyword evidence="5" id="KW-0732">Signal</keyword>
<dbReference type="EMBL" id="BC162237">
    <property type="protein sequence ID" value="AAI62237.1"/>
    <property type="molecule type" value="mRNA"/>
</dbReference>
<reference evidence="16" key="13">
    <citation type="journal article" date="2020" name="Int. J. Mol. Sci.">
        <title>The Evolution of Duplicated Genes of the Cpi-17/Phi-1 (ppp1r14) Family of Protein Phosphatase 1 Inhibitors in Teleosts.</title>
        <authorList>
            <person name="Lang I."/>
            <person name="Virk G."/>
            <person name="Zheng D.C."/>
            <person name="Young J."/>
            <person name="Nguyen M.J."/>
            <person name="Amiri R."/>
            <person name="Fong M."/>
            <person name="Arata A."/>
            <person name="Chadaideh K.S."/>
            <person name="Walsh S."/>
            <person name="Weiser D.C."/>
        </authorList>
    </citation>
    <scope>NUCLEOTIDE SEQUENCE</scope>
</reference>
<dbReference type="GO" id="GO:0006955">
    <property type="term" value="P:immune response"/>
    <property type="evidence" value="ECO:0007669"/>
    <property type="project" value="InterPro"/>
</dbReference>
<reference evidence="12 15" key="7">
    <citation type="journal article" date="2013" name="Nature">
        <title>The zebrafish reference genome sequence and its relationship to the human genome.</title>
        <authorList>
            <consortium name="Genome Reference Consortium Zebrafish"/>
            <person name="Howe K."/>
            <person name="Clark M.D."/>
            <person name="Torroja C.F."/>
            <person name="Torrance J."/>
            <person name="Berthelot C."/>
            <person name="Muffato M."/>
            <person name="Collins J.E."/>
            <person name="Humphray S."/>
            <person name="McLaren K."/>
            <person name="Matthews L."/>
            <person name="McLaren S."/>
            <person name="Sealy I."/>
            <person name="Caccamo M."/>
            <person name="Churcher C."/>
            <person name="Scott C."/>
            <person name="Barrett J.C."/>
            <person name="Koch R."/>
            <person name="Rauch G.J."/>
            <person name="White S."/>
            <person name="Chow W."/>
            <person name="Kilian B."/>
            <person name="Quintais L.T."/>
            <person name="Guerra-Assuncao J.A."/>
            <person name="Zhou Y."/>
            <person name="Gu Y."/>
            <person name="Yen J."/>
            <person name="Vogel J.H."/>
            <person name="Eyre T."/>
            <person name="Redmond S."/>
            <person name="Banerjee R."/>
            <person name="Chi J."/>
            <person name="Fu B."/>
            <person name="Langley E."/>
            <person name="Maguire S.F."/>
            <person name="Laird G.K."/>
            <person name="Lloyd D."/>
            <person name="Kenyon E."/>
            <person name="Donaldson S."/>
            <person name="Sehra H."/>
            <person name="Almeida-King J."/>
            <person name="Loveland J."/>
            <person name="Trevanion S."/>
            <person name="Jones M."/>
            <person name="Quail M."/>
            <person name="Willey D."/>
            <person name="Hunt A."/>
            <person name="Burton J."/>
            <person name="Sims S."/>
            <person name="McLay K."/>
            <person name="Plumb B."/>
            <person name="Davis J."/>
            <person name="Clee C."/>
            <person name="Oliver K."/>
            <person name="Clark R."/>
            <person name="Riddle C."/>
            <person name="Elliot D."/>
            <person name="Eliott D."/>
            <person name="Threadgold G."/>
            <person name="Harden G."/>
            <person name="Ware D."/>
            <person name="Begum S."/>
            <person name="Mortimore B."/>
            <person name="Mortimer B."/>
            <person name="Kerry G."/>
            <person name="Heath P."/>
            <person name="Phillimore B."/>
            <person name="Tracey A."/>
            <person name="Corby N."/>
            <person name="Dunn M."/>
            <person name="Johnson C."/>
            <person name="Wood J."/>
            <person name="Clark S."/>
            <person name="Pelan S."/>
            <person name="Griffiths G."/>
            <person name="Smith M."/>
            <person name="Glithero R."/>
            <person name="Howden P."/>
            <person name="Barker N."/>
            <person name="Lloyd C."/>
            <person name="Stevens C."/>
            <person name="Harley J."/>
            <person name="Holt K."/>
            <person name="Panagiotidis G."/>
            <person name="Lovell J."/>
            <person name="Beasley H."/>
            <person name="Henderson C."/>
            <person name="Gordon D."/>
            <person name="Auger K."/>
            <person name="Wright D."/>
            <person name="Collins J."/>
            <person name="Raisen C."/>
            <person name="Dyer L."/>
            <person name="Leung K."/>
            <person name="Robertson L."/>
            <person name="Ambridge K."/>
            <person name="Leongamornlert D."/>
            <person name="McGuire S."/>
            <person name="Gilderthorp R."/>
            <person name="Griffiths C."/>
            <person name="Manthravadi D."/>
            <person name="Nichol S."/>
            <person name="Barker G."/>
            <person name="Whitehead S."/>
            <person name="Kay M."/>
            <person name="Brown J."/>
            <person name="Murnane C."/>
            <person name="Gray E."/>
            <person name="Humphries M."/>
            <person name="Sycamore N."/>
            <person name="Barker D."/>
            <person name="Saunders D."/>
            <person name="Wallis J."/>
            <person name="Babbage A."/>
            <person name="Hammond S."/>
            <person name="Mashreghi-Mohammadi M."/>
            <person name="Barr L."/>
            <person name="Martin S."/>
            <person name="Wray P."/>
            <person name="Ellington A."/>
            <person name="Matthews N."/>
            <person name="Ellwood M."/>
            <person name="Woodmansey R."/>
            <person name="Clark G."/>
            <person name="Cooper J."/>
            <person name="Cooper J."/>
            <person name="Tromans A."/>
            <person name="Grafham D."/>
            <person name="Skuce C."/>
            <person name="Pandian R."/>
            <person name="Andrews R."/>
            <person name="Harrison E."/>
            <person name="Kimberley A."/>
            <person name="Garnett J."/>
            <person name="Fosker N."/>
            <person name="Hall R."/>
            <person name="Garner P."/>
            <person name="Kelly D."/>
            <person name="Bird C."/>
            <person name="Palmer S."/>
            <person name="Gehring I."/>
            <person name="Berger A."/>
            <person name="Dooley C.M."/>
            <person name="Ersan-Urun Z."/>
            <person name="Eser C."/>
            <person name="Geiger H."/>
            <person name="Geisler M."/>
            <person name="Karotki L."/>
            <person name="Kirn A."/>
            <person name="Konantz J."/>
            <person name="Konantz M."/>
            <person name="Oberlander M."/>
            <person name="Rudolph-Geiger S."/>
            <person name="Teucke M."/>
            <person name="Lanz C."/>
            <person name="Raddatz G."/>
            <person name="Osoegawa K."/>
            <person name="Zhu B."/>
            <person name="Rapp A."/>
            <person name="Widaa S."/>
            <person name="Langford C."/>
            <person name="Yang F."/>
            <person name="Schuster S.C."/>
            <person name="Carter N.P."/>
            <person name="Harrow J."/>
            <person name="Ning Z."/>
            <person name="Herrero J."/>
            <person name="Searle S.M."/>
            <person name="Enright A."/>
            <person name="Geisler R."/>
            <person name="Plasterk R.H."/>
            <person name="Lee C."/>
            <person name="Westerfield M."/>
            <person name="de Jong P.J."/>
            <person name="Zon L.I."/>
            <person name="Postlethwait J.H."/>
            <person name="Nusslein-Volhard C."/>
            <person name="Hubbard T.J."/>
            <person name="Roest Crollius H."/>
            <person name="Rogers J."/>
            <person name="Stemple D.L."/>
        </authorList>
    </citation>
    <scope>NUCLEOTIDE SEQUENCE [LARGE SCALE GENOMIC DNA]</scope>
    <source>
        <strain evidence="12">Tuebingen</strain>
    </source>
</reference>
<evidence type="ECO:0000313" key="13">
    <source>
        <dbReference type="Ensembl" id="ENSDARP00000136823"/>
    </source>
</evidence>
<evidence type="ECO:0000256" key="2">
    <source>
        <dbReference type="ARBA" id="ARBA00006050"/>
    </source>
</evidence>
<evidence type="ECO:0000256" key="8">
    <source>
        <dbReference type="RuleBase" id="RU003453"/>
    </source>
</evidence>
<organism evidence="10">
    <name type="scientific">Danio rerio</name>
    <name type="common">Zebrafish</name>
    <name type="synonym">Brachydanio rerio</name>
    <dbReference type="NCBI Taxonomy" id="7955"/>
    <lineage>
        <taxon>Eukaryota</taxon>
        <taxon>Metazoa</taxon>
        <taxon>Chordata</taxon>
        <taxon>Craniata</taxon>
        <taxon>Vertebrata</taxon>
        <taxon>Euteleostomi</taxon>
        <taxon>Actinopterygii</taxon>
        <taxon>Neopterygii</taxon>
        <taxon>Teleostei</taxon>
        <taxon>Ostariophysi</taxon>
        <taxon>Cypriniformes</taxon>
        <taxon>Danionidae</taxon>
        <taxon>Danioninae</taxon>
        <taxon>Danio</taxon>
    </lineage>
</organism>
<dbReference type="OMA" id="YKQKCPR"/>
<reference evidence="16" key="9">
    <citation type="journal article" date="2017" name="Gen. Comp. Endocrinol.">
        <title>Transcriptomic signatures for ovulation in vertebrates.</title>
        <authorList>
            <person name="Liu D.T."/>
            <person name="Brewer M.S."/>
            <person name="Chen S."/>
            <person name="Hong W."/>
            <person name="Zhu Y."/>
        </authorList>
    </citation>
    <scope>NUCLEOTIDE SEQUENCE</scope>
</reference>
<dbReference type="PaxDb" id="7955-ENSDARP00000062665"/>